<evidence type="ECO:0000313" key="3">
    <source>
        <dbReference type="Proteomes" id="UP000280819"/>
    </source>
</evidence>
<comment type="similarity">
    <text evidence="1">Belongs to the bacterial solute-binding protein 8 family.</text>
</comment>
<reference evidence="2 3" key="1">
    <citation type="submission" date="2018-11" db="EMBL/GenBank/DDBJ databases">
        <title>Genomes From Bacteria Associated with the Canine Oral Cavity: a Test Case for Automated Genome-Based Taxonomic Assignment.</title>
        <authorList>
            <person name="Coil D.A."/>
            <person name="Jospin G."/>
            <person name="Darling A.E."/>
            <person name="Wallis C."/>
            <person name="Davis I.J."/>
            <person name="Harris S."/>
            <person name="Eisen J.A."/>
            <person name="Holcombe L.J."/>
            <person name="O'Flynn C."/>
        </authorList>
    </citation>
    <scope>NUCLEOTIDE SEQUENCE [LARGE SCALE GENOMIC DNA]</scope>
    <source>
        <strain evidence="2 3">OH887_COT-365</strain>
    </source>
</reference>
<dbReference type="EMBL" id="RQZG01000013">
    <property type="protein sequence ID" value="RRD04139.1"/>
    <property type="molecule type" value="Genomic_DNA"/>
</dbReference>
<name>A0A3P1T438_9ACTN</name>
<dbReference type="RefSeq" id="WP_124845222.1">
    <property type="nucleotide sequence ID" value="NZ_RQZG01000013.1"/>
</dbReference>
<evidence type="ECO:0000256" key="1">
    <source>
        <dbReference type="ARBA" id="ARBA00008814"/>
    </source>
</evidence>
<protein>
    <submittedName>
        <fullName evidence="2">Cobalamin-binding protein</fullName>
    </submittedName>
</protein>
<proteinExistence type="inferred from homology"/>
<dbReference type="AlphaFoldDB" id="A0A3P1T438"/>
<dbReference type="OrthoDB" id="9816357at2"/>
<comment type="caution">
    <text evidence="2">The sequence shown here is derived from an EMBL/GenBank/DDBJ whole genome shotgun (WGS) entry which is preliminary data.</text>
</comment>
<dbReference type="Proteomes" id="UP000280819">
    <property type="component" value="Unassembled WGS sequence"/>
</dbReference>
<accession>A0A3P1T438</accession>
<dbReference type="PANTHER" id="PTHR30535:SF35">
    <property type="entry name" value="PERIPLASMIC BINDING PROTEIN"/>
    <property type="match status" value="1"/>
</dbReference>
<dbReference type="Gene3D" id="3.40.50.1980">
    <property type="entry name" value="Nitrogenase molybdenum iron protein domain"/>
    <property type="match status" value="2"/>
</dbReference>
<dbReference type="NCBIfam" id="NF038402">
    <property type="entry name" value="TroA_like"/>
    <property type="match status" value="1"/>
</dbReference>
<dbReference type="InterPro" id="IPR050902">
    <property type="entry name" value="ABC_Transporter_SBP"/>
</dbReference>
<dbReference type="InterPro" id="IPR054828">
    <property type="entry name" value="Vit_B12_bind_prot"/>
</dbReference>
<gene>
    <name evidence="2" type="ORF">EII34_11065</name>
</gene>
<organism evidence="2 3">
    <name type="scientific">Arachnia propionica</name>
    <dbReference type="NCBI Taxonomy" id="1750"/>
    <lineage>
        <taxon>Bacteria</taxon>
        <taxon>Bacillati</taxon>
        <taxon>Actinomycetota</taxon>
        <taxon>Actinomycetes</taxon>
        <taxon>Propionibacteriales</taxon>
        <taxon>Propionibacteriaceae</taxon>
        <taxon>Arachnia</taxon>
    </lineage>
</organism>
<dbReference type="SUPFAM" id="SSF53807">
    <property type="entry name" value="Helical backbone' metal receptor"/>
    <property type="match status" value="1"/>
</dbReference>
<dbReference type="PANTHER" id="PTHR30535">
    <property type="entry name" value="VITAMIN B12-BINDING PROTEIN"/>
    <property type="match status" value="1"/>
</dbReference>
<sequence length="245" mass="27203">MFDDLGFEVPLPRSPRRVVSLVPSLTEAIAVTLPGRLVAATDWCTAPTGLDVVRVRGTKNPDRALITRLRPDLVVANQEENRSVDVARLRAAGVPVWVTRIDSVSDALASFGRLFKEVFRIPEVSWLDAAREVWARPARLTGSVAVPVWRDPWIWVGQGTYPDDVLRHLGLTNVVDEMRYPHLDLSDTLRRDPHLVLLPDEPYPFTGTDVPAPAPSYPVTGRSLFWYGPAMVEARGQLEAVLARG</sequence>
<evidence type="ECO:0000313" key="2">
    <source>
        <dbReference type="EMBL" id="RRD04139.1"/>
    </source>
</evidence>